<evidence type="ECO:0000313" key="2">
    <source>
        <dbReference type="Proteomes" id="UP001281147"/>
    </source>
</evidence>
<keyword evidence="2" id="KW-1185">Reference proteome</keyword>
<protein>
    <submittedName>
        <fullName evidence="1">Uncharacterized protein</fullName>
    </submittedName>
</protein>
<proteinExistence type="predicted"/>
<gene>
    <name evidence="1" type="ORF">LTR37_013618</name>
</gene>
<organism evidence="1 2">
    <name type="scientific">Vermiconidia calcicola</name>
    <dbReference type="NCBI Taxonomy" id="1690605"/>
    <lineage>
        <taxon>Eukaryota</taxon>
        <taxon>Fungi</taxon>
        <taxon>Dikarya</taxon>
        <taxon>Ascomycota</taxon>
        <taxon>Pezizomycotina</taxon>
        <taxon>Dothideomycetes</taxon>
        <taxon>Dothideomycetidae</taxon>
        <taxon>Mycosphaerellales</taxon>
        <taxon>Extremaceae</taxon>
        <taxon>Vermiconidia</taxon>
    </lineage>
</organism>
<name>A0ACC3MVW3_9PEZI</name>
<comment type="caution">
    <text evidence="1">The sequence shown here is derived from an EMBL/GenBank/DDBJ whole genome shotgun (WGS) entry which is preliminary data.</text>
</comment>
<evidence type="ECO:0000313" key="1">
    <source>
        <dbReference type="EMBL" id="KAK3704787.1"/>
    </source>
</evidence>
<sequence>MRLINTETLEFGRFFGDSIPPYAILSHIAGFDEVSHQSYLAGERTERAGYEKIVQFCLFARSRGLGWAWIDNCCVDKKSSAELTEALNSHFEWFRSATECYAHLSDVPSLSSGEDAVMLAFERSRWFTRAWTLPELIAPKEVIFLNKEWEIMGMKSSGPLPQLRQASNGLGAGSQYVRGRSERFLNRDIQDITGIPQRFLEGEKLSRATVAERVSWARHRKSTRIEDLAYSLMGLFNVNMAPLYGEGTRSFQRLQDEITYKIGEPRLRRVESPGLQRGRLSRSTARYQEHEPASRFLPSVPRQADSETLEMPYVLTDRGFELRHVDRTRDDTQTGNYRYQTAAAHSSDASVTATNSVFPDPSENSKWRPCWLIVVLAGLIIGGSLAVGLYYSIAEDRMGDGFTTAGFMVAVGTLVLAVPITAHYPHCKCWRTSRRGSLGFRGILQSTS</sequence>
<reference evidence="1" key="1">
    <citation type="submission" date="2023-07" db="EMBL/GenBank/DDBJ databases">
        <title>Black Yeasts Isolated from many extreme environments.</title>
        <authorList>
            <person name="Coleine C."/>
            <person name="Stajich J.E."/>
            <person name="Selbmann L."/>
        </authorList>
    </citation>
    <scope>NUCLEOTIDE SEQUENCE</scope>
    <source>
        <strain evidence="1">CCFEE 5714</strain>
    </source>
</reference>
<accession>A0ACC3MVW3</accession>
<dbReference type="Proteomes" id="UP001281147">
    <property type="component" value="Unassembled WGS sequence"/>
</dbReference>
<dbReference type="EMBL" id="JAUTXU010000135">
    <property type="protein sequence ID" value="KAK3704787.1"/>
    <property type="molecule type" value="Genomic_DNA"/>
</dbReference>